<keyword evidence="2" id="KW-0812">Transmembrane</keyword>
<dbReference type="EMBL" id="OX459121">
    <property type="protein sequence ID" value="CAI9103417.1"/>
    <property type="molecule type" value="Genomic_DNA"/>
</dbReference>
<keyword evidence="2" id="KW-1133">Transmembrane helix</keyword>
<feature type="transmembrane region" description="Helical" evidence="2">
    <location>
        <begin position="151"/>
        <end position="173"/>
    </location>
</feature>
<dbReference type="AlphaFoldDB" id="A0AAV1D6I2"/>
<name>A0AAV1D6I2_OLDCO</name>
<proteinExistence type="predicted"/>
<evidence type="ECO:0000313" key="3">
    <source>
        <dbReference type="EMBL" id="CAI9103417.1"/>
    </source>
</evidence>
<feature type="transmembrane region" description="Helical" evidence="2">
    <location>
        <begin position="117"/>
        <end position="139"/>
    </location>
</feature>
<dbReference type="Proteomes" id="UP001161247">
    <property type="component" value="Chromosome 4"/>
</dbReference>
<evidence type="ECO:0000313" key="4">
    <source>
        <dbReference type="Proteomes" id="UP001161247"/>
    </source>
</evidence>
<keyword evidence="2" id="KW-0472">Membrane</keyword>
<feature type="transmembrane region" description="Helical" evidence="2">
    <location>
        <begin position="261"/>
        <end position="281"/>
    </location>
</feature>
<keyword evidence="4" id="KW-1185">Reference proteome</keyword>
<evidence type="ECO:0000256" key="1">
    <source>
        <dbReference type="SAM" id="MobiDB-lite"/>
    </source>
</evidence>
<gene>
    <name evidence="3" type="ORF">OLC1_LOCUS12593</name>
</gene>
<feature type="compositionally biased region" description="Polar residues" evidence="1">
    <location>
        <begin position="1"/>
        <end position="13"/>
    </location>
</feature>
<feature type="compositionally biased region" description="Low complexity" evidence="1">
    <location>
        <begin position="26"/>
        <end position="39"/>
    </location>
</feature>
<protein>
    <submittedName>
        <fullName evidence="3">OLC1v1001888C2</fullName>
    </submittedName>
</protein>
<evidence type="ECO:0000256" key="2">
    <source>
        <dbReference type="SAM" id="Phobius"/>
    </source>
</evidence>
<accession>A0AAV1D6I2</accession>
<organism evidence="3 4">
    <name type="scientific">Oldenlandia corymbosa var. corymbosa</name>
    <dbReference type="NCBI Taxonomy" id="529605"/>
    <lineage>
        <taxon>Eukaryota</taxon>
        <taxon>Viridiplantae</taxon>
        <taxon>Streptophyta</taxon>
        <taxon>Embryophyta</taxon>
        <taxon>Tracheophyta</taxon>
        <taxon>Spermatophyta</taxon>
        <taxon>Magnoliopsida</taxon>
        <taxon>eudicotyledons</taxon>
        <taxon>Gunneridae</taxon>
        <taxon>Pentapetalae</taxon>
        <taxon>asterids</taxon>
        <taxon>lamiids</taxon>
        <taxon>Gentianales</taxon>
        <taxon>Rubiaceae</taxon>
        <taxon>Rubioideae</taxon>
        <taxon>Spermacoceae</taxon>
        <taxon>Hedyotis-Oldenlandia complex</taxon>
        <taxon>Oldenlandia</taxon>
    </lineage>
</organism>
<reference evidence="3" key="1">
    <citation type="submission" date="2023-03" db="EMBL/GenBank/DDBJ databases">
        <authorList>
            <person name="Julca I."/>
        </authorList>
    </citation>
    <scope>NUCLEOTIDE SEQUENCE</scope>
</reference>
<feature type="region of interest" description="Disordered" evidence="1">
    <location>
        <begin position="1"/>
        <end position="39"/>
    </location>
</feature>
<sequence length="283" mass="30999">METSSDQSSTPGRDSSKAIFPHDPTGHTSTASTSSAPTSSYSTVVTITTTNNHSALAPSHVNIPPVQHPINIPSSPPQLNASSSNPLERCSNLEKELMQFLKESNEFASAKDADEAIGWLASNLVVGLGVFCGCTFFRVPGCSNTSFRYSLYSELMMFLAAALMFISVMVRVWRIQDTIQQQARAREKIKTKIINLKDDLNNQIQGDILKRVRIMEKTANGRDCSTFYSCAALVLFLMVAFLPLVYFIMSCPGSKLHILKLVNGLAIFSSLFICTIILNVANC</sequence>
<feature type="transmembrane region" description="Helical" evidence="2">
    <location>
        <begin position="227"/>
        <end position="249"/>
    </location>
</feature>